<dbReference type="PIRSF" id="PIRSF016020">
    <property type="entry name" value="PHexose_mutarotase"/>
    <property type="match status" value="1"/>
</dbReference>
<reference evidence="6 7" key="1">
    <citation type="submission" date="2016-06" db="EMBL/GenBank/DDBJ databases">
        <title>Insight into the functional genes involving in sulfur oxidation in Pearl River water.</title>
        <authorList>
            <person name="Luo J."/>
            <person name="Tan X."/>
            <person name="Lin W."/>
        </authorList>
    </citation>
    <scope>NUCLEOTIDE SEQUENCE [LARGE SCALE GENOMIC DNA]</scope>
    <source>
        <strain evidence="6 7">LS2</strain>
    </source>
</reference>
<dbReference type="InterPro" id="IPR014718">
    <property type="entry name" value="GH-type_carb-bd"/>
</dbReference>
<comment type="catalytic activity">
    <reaction evidence="1">
        <text>alpha-D-glucose 6-phosphate = beta-D-glucose 6-phosphate</text>
        <dbReference type="Rhea" id="RHEA:16249"/>
        <dbReference type="ChEBI" id="CHEBI:58225"/>
        <dbReference type="ChEBI" id="CHEBI:58247"/>
        <dbReference type="EC" id="5.1.3.15"/>
    </reaction>
</comment>
<evidence type="ECO:0000256" key="2">
    <source>
        <dbReference type="ARBA" id="ARBA00005866"/>
    </source>
</evidence>
<name>A0A191ZH89_9GAMM</name>
<dbReference type="Pfam" id="PF01263">
    <property type="entry name" value="Aldose_epim"/>
    <property type="match status" value="1"/>
</dbReference>
<feature type="active site" evidence="5">
    <location>
        <position position="268"/>
    </location>
</feature>
<dbReference type="Gene3D" id="2.70.98.10">
    <property type="match status" value="1"/>
</dbReference>
<dbReference type="KEGG" id="haz:A9404_07320"/>
<dbReference type="Proteomes" id="UP000078596">
    <property type="component" value="Chromosome"/>
</dbReference>
<gene>
    <name evidence="6" type="ORF">A9404_07320</name>
</gene>
<dbReference type="GO" id="GO:0005975">
    <property type="term" value="P:carbohydrate metabolic process"/>
    <property type="evidence" value="ECO:0007669"/>
    <property type="project" value="InterPro"/>
</dbReference>
<protein>
    <recommendedName>
        <fullName evidence="4">Putative glucose-6-phosphate 1-epimerase</fullName>
        <ecNumber evidence="4">5.1.3.15</ecNumber>
    </recommendedName>
</protein>
<dbReference type="InterPro" id="IPR025532">
    <property type="entry name" value="G6P_1-epimerase"/>
</dbReference>
<dbReference type="RefSeq" id="WP_066099659.1">
    <property type="nucleotide sequence ID" value="NZ_CP016027.1"/>
</dbReference>
<dbReference type="CDD" id="cd09020">
    <property type="entry name" value="D-hex-6-P-epi_like"/>
    <property type="match status" value="1"/>
</dbReference>
<evidence type="ECO:0000256" key="5">
    <source>
        <dbReference type="PIRSR" id="PIRSR016020-1"/>
    </source>
</evidence>
<dbReference type="STRING" id="1860122.A9404_07320"/>
<dbReference type="EC" id="5.1.3.15" evidence="4"/>
<dbReference type="GO" id="GO:0047938">
    <property type="term" value="F:glucose-6-phosphate 1-epimerase activity"/>
    <property type="evidence" value="ECO:0007669"/>
    <property type="project" value="UniProtKB-UniRule"/>
</dbReference>
<dbReference type="InterPro" id="IPR011013">
    <property type="entry name" value="Gal_mutarotase_sf_dom"/>
</dbReference>
<keyword evidence="3 4" id="KW-0413">Isomerase</keyword>
<keyword evidence="7" id="KW-1185">Reference proteome</keyword>
<dbReference type="GO" id="GO:0030246">
    <property type="term" value="F:carbohydrate binding"/>
    <property type="evidence" value="ECO:0007669"/>
    <property type="project" value="UniProtKB-UniRule"/>
</dbReference>
<dbReference type="EMBL" id="CP016027">
    <property type="protein sequence ID" value="ANJ67218.1"/>
    <property type="molecule type" value="Genomic_DNA"/>
</dbReference>
<dbReference type="AlphaFoldDB" id="A0A191ZH89"/>
<proteinExistence type="inferred from homology"/>
<evidence type="ECO:0000256" key="4">
    <source>
        <dbReference type="PIRNR" id="PIRNR016020"/>
    </source>
</evidence>
<accession>A0A191ZH89</accession>
<organism evidence="6 7">
    <name type="scientific">Halothiobacillus diazotrophicus</name>
    <dbReference type="NCBI Taxonomy" id="1860122"/>
    <lineage>
        <taxon>Bacteria</taxon>
        <taxon>Pseudomonadati</taxon>
        <taxon>Pseudomonadota</taxon>
        <taxon>Gammaproteobacteria</taxon>
        <taxon>Chromatiales</taxon>
        <taxon>Halothiobacillaceae</taxon>
        <taxon>Halothiobacillus</taxon>
    </lineage>
</organism>
<dbReference type="PANTHER" id="PTHR11122">
    <property type="entry name" value="APOSPORY-ASSOCIATED PROTEIN C-RELATED"/>
    <property type="match status" value="1"/>
</dbReference>
<dbReference type="SUPFAM" id="SSF74650">
    <property type="entry name" value="Galactose mutarotase-like"/>
    <property type="match status" value="1"/>
</dbReference>
<feature type="active site" evidence="5">
    <location>
        <position position="168"/>
    </location>
</feature>
<evidence type="ECO:0000256" key="1">
    <source>
        <dbReference type="ARBA" id="ARBA00001096"/>
    </source>
</evidence>
<evidence type="ECO:0000313" key="6">
    <source>
        <dbReference type="EMBL" id="ANJ67218.1"/>
    </source>
</evidence>
<dbReference type="InterPro" id="IPR008183">
    <property type="entry name" value="Aldose_1/G6P_1-epimerase"/>
</dbReference>
<comment type="similarity">
    <text evidence="2 4">Belongs to the glucose-6-phosphate 1-epimerase family.</text>
</comment>
<evidence type="ECO:0000313" key="7">
    <source>
        <dbReference type="Proteomes" id="UP000078596"/>
    </source>
</evidence>
<sequence length="297" mass="33393">MIALERLNQQFADGKHIAFVKIGELILAKIDTSVARAMVAVQGAQVVEWQPAHEDLPVVWRANDPLYETGKSIRGGVPICWPWFGDHPTLTLAHGFVRTRDWQLMHVHTAPDHTVSLHWRITDSPDTLALWPHTFELDAIMHIGSDLRIQLVTHNTGPEPFSITQGLHTYLKVGDARSIVIRGLEATYYLDKLKGYARDYQDDMITIHGAVDRIYFGTNHAVEIEDGELDRLIQIDKEGSYSTVVWNPDDRVPSGMRPEESKDMVCVEAVNAADDTVSVAPDESRILGTRISTRRLT</sequence>
<evidence type="ECO:0000256" key="3">
    <source>
        <dbReference type="ARBA" id="ARBA00023235"/>
    </source>
</evidence>
<dbReference type="PANTHER" id="PTHR11122:SF13">
    <property type="entry name" value="GLUCOSE-6-PHOSPHATE 1-EPIMERASE"/>
    <property type="match status" value="1"/>
</dbReference>